<sequence length="408" mass="47075">MSNWLVISVILLGLYAALRILLGIFFANIYELKTLKLKKGTAKPAYYHSFSILIPAYNEGKSIRDSVLSALNLDYDNFEVIVINDGSHDDTLNRLRTVQLEYPNLVIADQTNGGKSVALNNALINYAQYELIMVLDADSILSADALTRMNRYFQDRRVLAAAANVRIKEAPHFIEYVQRVEYFVSYYLKNSEIPLNIEYIIGGIGSCFRRDCLLKAGGYDSDTVTEDIDLTMKLLAYYGNTTYKFVYANDVIAYTPAVHTFHELLNQRLRWKYGRFKALIKYRAMIFNLNPKYSLSLSFWKLPKIWLEEFLMFLEPGFICLALFCLVQYGDFSTYISLVLLYGAYASFAVLNAEKLTLKERMIFFLTAPMAFLFLEVISLVDYLSLIRCLLHQDEIFKQESSWEHVER</sequence>
<evidence type="ECO:0000256" key="1">
    <source>
        <dbReference type="ARBA" id="ARBA00006739"/>
    </source>
</evidence>
<gene>
    <name evidence="5" type="ORF">LMG032447_00965</name>
</gene>
<dbReference type="CDD" id="cd06423">
    <property type="entry name" value="CESA_like"/>
    <property type="match status" value="1"/>
</dbReference>
<name>A0ABM9D1Z5_9LACO</name>
<feature type="transmembrane region" description="Helical" evidence="4">
    <location>
        <begin position="335"/>
        <end position="351"/>
    </location>
</feature>
<organism evidence="5 6">
    <name type="scientific">Convivina praedatoris</name>
    <dbReference type="NCBI Taxonomy" id="2880963"/>
    <lineage>
        <taxon>Bacteria</taxon>
        <taxon>Bacillati</taxon>
        <taxon>Bacillota</taxon>
        <taxon>Bacilli</taxon>
        <taxon>Lactobacillales</taxon>
        <taxon>Lactobacillaceae</taxon>
        <taxon>Convivina</taxon>
    </lineage>
</organism>
<comment type="caution">
    <text evidence="5">The sequence shown here is derived from an EMBL/GenBank/DDBJ whole genome shotgun (WGS) entry which is preliminary data.</text>
</comment>
<keyword evidence="2" id="KW-0328">Glycosyltransferase</keyword>
<dbReference type="EMBL" id="CAKOEU010000004">
    <property type="protein sequence ID" value="CAH1854901.1"/>
    <property type="molecule type" value="Genomic_DNA"/>
</dbReference>
<evidence type="ECO:0000256" key="3">
    <source>
        <dbReference type="ARBA" id="ARBA00022679"/>
    </source>
</evidence>
<feature type="transmembrane region" description="Helical" evidence="4">
    <location>
        <begin position="6"/>
        <end position="30"/>
    </location>
</feature>
<dbReference type="InterPro" id="IPR029044">
    <property type="entry name" value="Nucleotide-diphossugar_trans"/>
</dbReference>
<evidence type="ECO:0000313" key="5">
    <source>
        <dbReference type="EMBL" id="CAH1854901.1"/>
    </source>
</evidence>
<proteinExistence type="inferred from homology"/>
<comment type="similarity">
    <text evidence="1">Belongs to the glycosyltransferase 2 family.</text>
</comment>
<keyword evidence="6" id="KW-1185">Reference proteome</keyword>
<reference evidence="5" key="1">
    <citation type="submission" date="2022-03" db="EMBL/GenBank/DDBJ databases">
        <authorList>
            <person name="Hettiarachchi G."/>
        </authorList>
    </citation>
    <scope>NUCLEOTIDE SEQUENCE</scope>
    <source>
        <strain evidence="5">LMG 32447</strain>
    </source>
</reference>
<keyword evidence="3" id="KW-0808">Transferase</keyword>
<keyword evidence="4" id="KW-1133">Transmembrane helix</keyword>
<dbReference type="Gene3D" id="3.90.550.10">
    <property type="entry name" value="Spore Coat Polysaccharide Biosynthesis Protein SpsA, Chain A"/>
    <property type="match status" value="1"/>
</dbReference>
<accession>A0ABM9D1Z5</accession>
<dbReference type="Proteomes" id="UP000838102">
    <property type="component" value="Unassembled WGS sequence"/>
</dbReference>
<protein>
    <recommendedName>
        <fullName evidence="7">Glycosyltransferase family 2 protein</fullName>
    </recommendedName>
</protein>
<dbReference type="Pfam" id="PF13641">
    <property type="entry name" value="Glyco_tranf_2_3"/>
    <property type="match status" value="1"/>
</dbReference>
<dbReference type="PANTHER" id="PTHR43630">
    <property type="entry name" value="POLY-BETA-1,6-N-ACETYL-D-GLUCOSAMINE SYNTHASE"/>
    <property type="match status" value="1"/>
</dbReference>
<keyword evidence="4" id="KW-0812">Transmembrane</keyword>
<feature type="transmembrane region" description="Helical" evidence="4">
    <location>
        <begin position="363"/>
        <end position="386"/>
    </location>
</feature>
<dbReference type="SUPFAM" id="SSF53448">
    <property type="entry name" value="Nucleotide-diphospho-sugar transferases"/>
    <property type="match status" value="1"/>
</dbReference>
<evidence type="ECO:0000256" key="4">
    <source>
        <dbReference type="SAM" id="Phobius"/>
    </source>
</evidence>
<evidence type="ECO:0000313" key="6">
    <source>
        <dbReference type="Proteomes" id="UP000838102"/>
    </source>
</evidence>
<keyword evidence="4" id="KW-0472">Membrane</keyword>
<evidence type="ECO:0008006" key="7">
    <source>
        <dbReference type="Google" id="ProtNLM"/>
    </source>
</evidence>
<feature type="transmembrane region" description="Helical" evidence="4">
    <location>
        <begin position="310"/>
        <end position="329"/>
    </location>
</feature>
<evidence type="ECO:0000256" key="2">
    <source>
        <dbReference type="ARBA" id="ARBA00022676"/>
    </source>
</evidence>
<dbReference type="PANTHER" id="PTHR43630:SF1">
    <property type="entry name" value="POLY-BETA-1,6-N-ACETYL-D-GLUCOSAMINE SYNTHASE"/>
    <property type="match status" value="1"/>
</dbReference>
<dbReference type="RefSeq" id="WP_248715795.1">
    <property type="nucleotide sequence ID" value="NZ_CAKOET010000004.1"/>
</dbReference>